<dbReference type="InterPro" id="IPR052701">
    <property type="entry name" value="GAG_Ulvan_Degrading_Sulfatases"/>
</dbReference>
<comment type="similarity">
    <text evidence="1">Belongs to the sulfatase family.</text>
</comment>
<evidence type="ECO:0000256" key="2">
    <source>
        <dbReference type="ARBA" id="ARBA00022801"/>
    </source>
</evidence>
<accession>A0ABU5ZQM7</accession>
<dbReference type="SUPFAM" id="SSF48371">
    <property type="entry name" value="ARM repeat"/>
    <property type="match status" value="1"/>
</dbReference>
<dbReference type="EMBL" id="JAYKLX010000001">
    <property type="protein sequence ID" value="MEB3344370.1"/>
    <property type="molecule type" value="Genomic_DNA"/>
</dbReference>
<organism evidence="5 6">
    <name type="scientific">Aquimarina gracilis</name>
    <dbReference type="NCBI Taxonomy" id="874422"/>
    <lineage>
        <taxon>Bacteria</taxon>
        <taxon>Pseudomonadati</taxon>
        <taxon>Bacteroidota</taxon>
        <taxon>Flavobacteriia</taxon>
        <taxon>Flavobacteriales</taxon>
        <taxon>Flavobacteriaceae</taxon>
        <taxon>Aquimarina</taxon>
    </lineage>
</organism>
<dbReference type="PROSITE" id="PS00523">
    <property type="entry name" value="SULFATASE_1"/>
    <property type="match status" value="1"/>
</dbReference>
<name>A0ABU5ZQM7_9FLAO</name>
<evidence type="ECO:0000256" key="3">
    <source>
        <dbReference type="SAM" id="MobiDB-lite"/>
    </source>
</evidence>
<dbReference type="PANTHER" id="PTHR43751">
    <property type="entry name" value="SULFATASE"/>
    <property type="match status" value="1"/>
</dbReference>
<dbReference type="Pfam" id="PF00884">
    <property type="entry name" value="Sulfatase"/>
    <property type="match status" value="1"/>
</dbReference>
<dbReference type="PANTHER" id="PTHR43751:SF1">
    <property type="entry name" value="SULFATASE ATSG-RELATED"/>
    <property type="match status" value="1"/>
</dbReference>
<comment type="caution">
    <text evidence="5">The sequence shown here is derived from an EMBL/GenBank/DDBJ whole genome shotgun (WGS) entry which is preliminary data.</text>
</comment>
<gene>
    <name evidence="5" type="ORF">U6A24_02805</name>
</gene>
<keyword evidence="2" id="KW-0378">Hydrolase</keyword>
<proteinExistence type="inferred from homology"/>
<dbReference type="InterPro" id="IPR016024">
    <property type="entry name" value="ARM-type_fold"/>
</dbReference>
<dbReference type="SUPFAM" id="SSF53649">
    <property type="entry name" value="Alkaline phosphatase-like"/>
    <property type="match status" value="1"/>
</dbReference>
<dbReference type="CDD" id="cd16027">
    <property type="entry name" value="SGSH"/>
    <property type="match status" value="1"/>
</dbReference>
<evidence type="ECO:0000313" key="6">
    <source>
        <dbReference type="Proteomes" id="UP001327027"/>
    </source>
</evidence>
<evidence type="ECO:0000313" key="5">
    <source>
        <dbReference type="EMBL" id="MEB3344370.1"/>
    </source>
</evidence>
<protein>
    <submittedName>
        <fullName evidence="5">Sulfatase</fullName>
    </submittedName>
</protein>
<dbReference type="Proteomes" id="UP001327027">
    <property type="component" value="Unassembled WGS sequence"/>
</dbReference>
<reference evidence="5 6" key="1">
    <citation type="journal article" date="2013" name="Int. J. Syst. Evol. Microbiol.">
        <title>Aquimarina gracilis sp. nov., isolated from the gut microflora of a mussel, Mytilus coruscus, and emended description of Aquimarina spongiae.</title>
        <authorList>
            <person name="Park S.C."/>
            <person name="Choe H.N."/>
            <person name="Baik K.S."/>
            <person name="Seong C.N."/>
        </authorList>
    </citation>
    <scope>NUCLEOTIDE SEQUENCE [LARGE SCALE GENOMIC DNA]</scope>
    <source>
        <strain evidence="5 6">PSC32</strain>
    </source>
</reference>
<sequence>MKKTCVYISFCFIFLSSCKRDKSISHLSKELPNILWIVSEDNSPWLGCYGDNIATTPNLDKLASEGILFTNAYSNAPVCAPSRNTLITGMYSSGLGTQHMRSTYKIPDGIKFYPQFLKKAGYYTSNNAKKDYNTNDQTEAWDESSKRATYKNRKKGQPFFAIFNLHDSHESRLHRDSIPRNHQPNNVKLYPYHPDTPEMRSDYAVYYDRLQDMDTQVGMILNELDNEGLLENTIVFYYSDHGGPVAGTKRFATQQGLQVPLIVKVPKKFNHLTQYQAGDKVSRPVSFIDFPPTLMKLIGKDIPEQFQGNSFLDPESKKNLAFGFAGRMDERINMVRTVTNGRYRYTRNYLPHKPYGTYIRTLWKSKGMQSWYKAYLDNKTNPTQSSFFKKRPFEELYDIINDPYQLKNLAQEPSLLEAKTKLSDALTNWQIENRDTGFIPEAILQKINDSTLINNYSHSSYSYPIKEIIALAEAAGSLEQDNLNHFIETLKSGHPIKQYWAAIGLQNLKHIAIPAVPEIKQLIFKTKPSVGIVLAEILYGLNEKKYAYEYLLNVLDHEQLMIRVQALNAMETMQDIPEIFIDKFKKLANKTEGVKRPYDARLAIHLLEKYTNEKT</sequence>
<feature type="region of interest" description="Disordered" evidence="3">
    <location>
        <begin position="174"/>
        <end position="193"/>
    </location>
</feature>
<dbReference type="PROSITE" id="PS51257">
    <property type="entry name" value="PROKAR_LIPOPROTEIN"/>
    <property type="match status" value="1"/>
</dbReference>
<dbReference type="InterPro" id="IPR017850">
    <property type="entry name" value="Alkaline_phosphatase_core_sf"/>
</dbReference>
<dbReference type="InterPro" id="IPR000917">
    <property type="entry name" value="Sulfatase_N"/>
</dbReference>
<evidence type="ECO:0000259" key="4">
    <source>
        <dbReference type="Pfam" id="PF00884"/>
    </source>
</evidence>
<evidence type="ECO:0000256" key="1">
    <source>
        <dbReference type="ARBA" id="ARBA00008779"/>
    </source>
</evidence>
<feature type="domain" description="Sulfatase N-terminal" evidence="4">
    <location>
        <begin position="32"/>
        <end position="299"/>
    </location>
</feature>
<dbReference type="InterPro" id="IPR024607">
    <property type="entry name" value="Sulfatase_CS"/>
</dbReference>
<dbReference type="RefSeq" id="WP_324178417.1">
    <property type="nucleotide sequence ID" value="NZ_BAABAW010000016.1"/>
</dbReference>
<dbReference type="Gene3D" id="3.40.720.10">
    <property type="entry name" value="Alkaline Phosphatase, subunit A"/>
    <property type="match status" value="1"/>
</dbReference>
<keyword evidence="6" id="KW-1185">Reference proteome</keyword>